<evidence type="ECO:0000256" key="9">
    <source>
        <dbReference type="PROSITE-ProRule" id="PRU00035"/>
    </source>
</evidence>
<evidence type="ECO:0000256" key="1">
    <source>
        <dbReference type="ARBA" id="ARBA00005446"/>
    </source>
</evidence>
<evidence type="ECO:0000259" key="12">
    <source>
        <dbReference type="PROSITE" id="PS51192"/>
    </source>
</evidence>
<dbReference type="InterPro" id="IPR001487">
    <property type="entry name" value="Bromodomain"/>
</dbReference>
<dbReference type="Gene3D" id="1.20.920.10">
    <property type="entry name" value="Bromodomain-like"/>
    <property type="match status" value="1"/>
</dbReference>
<dbReference type="AlphaFoldDB" id="A0AAD7MMR0"/>
<evidence type="ECO:0000256" key="3">
    <source>
        <dbReference type="ARBA" id="ARBA00022840"/>
    </source>
</evidence>
<comment type="caution">
    <text evidence="14">The sequence shown here is derived from an EMBL/GenBank/DDBJ whole genome shotgun (WGS) entry which is preliminary data.</text>
</comment>
<dbReference type="PANTHER" id="PTHR13710:SF105">
    <property type="entry name" value="ATP-DEPENDENT DNA HELICASE Q1"/>
    <property type="match status" value="1"/>
</dbReference>
<organism evidence="14 15">
    <name type="scientific">Mycena maculata</name>
    <dbReference type="NCBI Taxonomy" id="230809"/>
    <lineage>
        <taxon>Eukaryota</taxon>
        <taxon>Fungi</taxon>
        <taxon>Dikarya</taxon>
        <taxon>Basidiomycota</taxon>
        <taxon>Agaricomycotina</taxon>
        <taxon>Agaricomycetes</taxon>
        <taxon>Agaricomycetidae</taxon>
        <taxon>Agaricales</taxon>
        <taxon>Marasmiineae</taxon>
        <taxon>Mycenaceae</taxon>
        <taxon>Mycena</taxon>
    </lineage>
</organism>
<keyword evidence="14" id="KW-0378">Hydrolase</keyword>
<name>A0AAD7MMR0_9AGAR</name>
<evidence type="ECO:0000256" key="4">
    <source>
        <dbReference type="ARBA" id="ARBA00023117"/>
    </source>
</evidence>
<dbReference type="PANTHER" id="PTHR13710">
    <property type="entry name" value="DNA HELICASE RECQ FAMILY MEMBER"/>
    <property type="match status" value="1"/>
</dbReference>
<dbReference type="InterPro" id="IPR001650">
    <property type="entry name" value="Helicase_C-like"/>
</dbReference>
<keyword evidence="4 9" id="KW-0103">Bromodomain</keyword>
<dbReference type="InterPro" id="IPR011545">
    <property type="entry name" value="DEAD/DEAH_box_helicase_dom"/>
</dbReference>
<dbReference type="GO" id="GO:0009378">
    <property type="term" value="F:four-way junction helicase activity"/>
    <property type="evidence" value="ECO:0007669"/>
    <property type="project" value="TreeGrafter"/>
</dbReference>
<dbReference type="GO" id="GO:0003677">
    <property type="term" value="F:DNA binding"/>
    <property type="evidence" value="ECO:0007669"/>
    <property type="project" value="UniProtKB-KW"/>
</dbReference>
<dbReference type="PROSITE" id="PS50014">
    <property type="entry name" value="BROMODOMAIN_2"/>
    <property type="match status" value="1"/>
</dbReference>
<evidence type="ECO:0000256" key="8">
    <source>
        <dbReference type="ARBA" id="ARBA00034808"/>
    </source>
</evidence>
<evidence type="ECO:0000256" key="10">
    <source>
        <dbReference type="SAM" id="MobiDB-lite"/>
    </source>
</evidence>
<dbReference type="GO" id="GO:0006325">
    <property type="term" value="P:chromatin organization"/>
    <property type="evidence" value="ECO:0007669"/>
    <property type="project" value="UniProtKB-ARBA"/>
</dbReference>
<dbReference type="SMART" id="SM00490">
    <property type="entry name" value="HELICc"/>
    <property type="match status" value="1"/>
</dbReference>
<dbReference type="InterPro" id="IPR014001">
    <property type="entry name" value="Helicase_ATP-bd"/>
</dbReference>
<dbReference type="SUPFAM" id="SSF47370">
    <property type="entry name" value="Bromodomain"/>
    <property type="match status" value="1"/>
</dbReference>
<dbReference type="PROSITE" id="PS51192">
    <property type="entry name" value="HELICASE_ATP_BIND_1"/>
    <property type="match status" value="1"/>
</dbReference>
<dbReference type="Pfam" id="PF00270">
    <property type="entry name" value="DEAD"/>
    <property type="match status" value="1"/>
</dbReference>
<feature type="domain" description="Helicase ATP-binding" evidence="12">
    <location>
        <begin position="38"/>
        <end position="221"/>
    </location>
</feature>
<evidence type="ECO:0000313" key="14">
    <source>
        <dbReference type="EMBL" id="KAJ7724171.1"/>
    </source>
</evidence>
<comment type="catalytic activity">
    <reaction evidence="7">
        <text>Couples ATP hydrolysis with the unwinding of duplex DNA by translocating in the 3'-5' direction.</text>
        <dbReference type="EC" id="5.6.2.4"/>
    </reaction>
</comment>
<dbReference type="Gene3D" id="3.40.50.300">
    <property type="entry name" value="P-loop containing nucleotide triphosphate hydrolases"/>
    <property type="match status" value="2"/>
</dbReference>
<evidence type="ECO:0000256" key="5">
    <source>
        <dbReference type="ARBA" id="ARBA00023125"/>
    </source>
</evidence>
<dbReference type="InterPro" id="IPR036427">
    <property type="entry name" value="Bromodomain-like_sf"/>
</dbReference>
<feature type="domain" description="Bromo" evidence="11">
    <location>
        <begin position="661"/>
        <end position="731"/>
    </location>
</feature>
<evidence type="ECO:0000259" key="13">
    <source>
        <dbReference type="PROSITE" id="PS51194"/>
    </source>
</evidence>
<dbReference type="GO" id="GO:0000724">
    <property type="term" value="P:double-strand break repair via homologous recombination"/>
    <property type="evidence" value="ECO:0007669"/>
    <property type="project" value="TreeGrafter"/>
</dbReference>
<dbReference type="SUPFAM" id="SSF52540">
    <property type="entry name" value="P-loop containing nucleoside triphosphate hydrolases"/>
    <property type="match status" value="1"/>
</dbReference>
<feature type="region of interest" description="Disordered" evidence="10">
    <location>
        <begin position="395"/>
        <end position="443"/>
    </location>
</feature>
<dbReference type="GO" id="GO:0005524">
    <property type="term" value="F:ATP binding"/>
    <property type="evidence" value="ECO:0007669"/>
    <property type="project" value="UniProtKB-KW"/>
</dbReference>
<keyword evidence="6" id="KW-0413">Isomerase</keyword>
<evidence type="ECO:0000256" key="2">
    <source>
        <dbReference type="ARBA" id="ARBA00022741"/>
    </source>
</evidence>
<keyword evidence="2" id="KW-0547">Nucleotide-binding</keyword>
<dbReference type="GO" id="GO:0005694">
    <property type="term" value="C:chromosome"/>
    <property type="evidence" value="ECO:0007669"/>
    <property type="project" value="TreeGrafter"/>
</dbReference>
<proteinExistence type="inferred from homology"/>
<dbReference type="InterPro" id="IPR027417">
    <property type="entry name" value="P-loop_NTPase"/>
</dbReference>
<evidence type="ECO:0000259" key="11">
    <source>
        <dbReference type="PROSITE" id="PS50014"/>
    </source>
</evidence>
<dbReference type="GO" id="GO:0016787">
    <property type="term" value="F:hydrolase activity"/>
    <property type="evidence" value="ECO:0007669"/>
    <property type="project" value="UniProtKB-KW"/>
</dbReference>
<dbReference type="PROSITE" id="PS51194">
    <property type="entry name" value="HELICASE_CTER"/>
    <property type="match status" value="1"/>
</dbReference>
<dbReference type="Pfam" id="PF00439">
    <property type="entry name" value="Bromodomain"/>
    <property type="match status" value="1"/>
</dbReference>
<comment type="similarity">
    <text evidence="1">Belongs to the helicase family. RecQ subfamily.</text>
</comment>
<evidence type="ECO:0000256" key="7">
    <source>
        <dbReference type="ARBA" id="ARBA00034617"/>
    </source>
</evidence>
<keyword evidence="3" id="KW-0067">ATP-binding</keyword>
<keyword evidence="15" id="KW-1185">Reference proteome</keyword>
<dbReference type="EC" id="5.6.2.4" evidence="8"/>
<gene>
    <name evidence="14" type="ORF">DFH07DRAFT_971285</name>
</gene>
<feature type="domain" description="Helicase C-terminal" evidence="13">
    <location>
        <begin position="246"/>
        <end position="406"/>
    </location>
</feature>
<evidence type="ECO:0000313" key="15">
    <source>
        <dbReference type="Proteomes" id="UP001215280"/>
    </source>
</evidence>
<evidence type="ECO:0000256" key="6">
    <source>
        <dbReference type="ARBA" id="ARBA00023235"/>
    </source>
</evidence>
<protein>
    <recommendedName>
        <fullName evidence="8">DNA 3'-5' helicase</fullName>
        <ecNumber evidence="8">5.6.2.4</ecNumber>
    </recommendedName>
</protein>
<dbReference type="EMBL" id="JARJLG010000240">
    <property type="protein sequence ID" value="KAJ7724171.1"/>
    <property type="molecule type" value="Genomic_DNA"/>
</dbReference>
<reference evidence="14" key="1">
    <citation type="submission" date="2023-03" db="EMBL/GenBank/DDBJ databases">
        <title>Massive genome expansion in bonnet fungi (Mycena s.s.) driven by repeated elements and novel gene families across ecological guilds.</title>
        <authorList>
            <consortium name="Lawrence Berkeley National Laboratory"/>
            <person name="Harder C.B."/>
            <person name="Miyauchi S."/>
            <person name="Viragh M."/>
            <person name="Kuo A."/>
            <person name="Thoen E."/>
            <person name="Andreopoulos B."/>
            <person name="Lu D."/>
            <person name="Skrede I."/>
            <person name="Drula E."/>
            <person name="Henrissat B."/>
            <person name="Morin E."/>
            <person name="Kohler A."/>
            <person name="Barry K."/>
            <person name="LaButti K."/>
            <person name="Morin E."/>
            <person name="Salamov A."/>
            <person name="Lipzen A."/>
            <person name="Mereny Z."/>
            <person name="Hegedus B."/>
            <person name="Baldrian P."/>
            <person name="Stursova M."/>
            <person name="Weitz H."/>
            <person name="Taylor A."/>
            <person name="Grigoriev I.V."/>
            <person name="Nagy L.G."/>
            <person name="Martin F."/>
            <person name="Kauserud H."/>
        </authorList>
    </citation>
    <scope>NUCLEOTIDE SEQUENCE</scope>
    <source>
        <strain evidence="14">CBHHK188m</strain>
    </source>
</reference>
<dbReference type="GO" id="GO:0043138">
    <property type="term" value="F:3'-5' DNA helicase activity"/>
    <property type="evidence" value="ECO:0007669"/>
    <property type="project" value="UniProtKB-EC"/>
</dbReference>
<accession>A0AAD7MMR0</accession>
<dbReference type="Pfam" id="PF00271">
    <property type="entry name" value="Helicase_C"/>
    <property type="match status" value="1"/>
</dbReference>
<dbReference type="SMART" id="SM00487">
    <property type="entry name" value="DEXDc"/>
    <property type="match status" value="1"/>
</dbReference>
<dbReference type="GO" id="GO:0005737">
    <property type="term" value="C:cytoplasm"/>
    <property type="evidence" value="ECO:0007669"/>
    <property type="project" value="TreeGrafter"/>
</dbReference>
<dbReference type="Proteomes" id="UP001215280">
    <property type="component" value="Unassembled WGS sequence"/>
</dbReference>
<sequence>MPFKPLVELDPEKLKTATKNLCAVFGVPALRPHQIETGENVLKGISTLLDIPTGSGKTLAYWFPLFYYWAPGNTDQACQKIVLLVGPLSALMQSQALSLTQKGVPAIAITSTTENPEQVLKDVGENKYRVVLVSPEMALTSKFQDLVLSKKTFSENIISHVIDEGHCITEWGNDDFRPEFSNLHVLIARLPSGLPVVVGSATMPRDVILDILAKLRLRADCARVSVSNEKLNIALSVRILQHPQDTFADLMTLFPRDSTGPQDFPQSLIYAGGRMEVEKIQDFLRHNTSEDIPADVFEFYHRFIAEERKESIQKRLEEGILRAVATTDALGMGMDFQCIMRVILWLCPRSFLSLVQKIGRCVRLAELLGEAVLYVTSSAFMRYEIELEILKGDAADDADDPADSAEPPAPLADGEQMDRDAAVEANDDTDPTPAPKRKSKKAMSAMEVRDHRFLLEYIVTTGCRRIPWNKFFGNASKLALPYPAPIGARCCDNCTPDQFPVETIRLVGGSRLKTGRRHHAKVSEELAHEATEVLKTLRNTIAGRDFPNGYIITGKILMSDQIIEAIAPRVRDITSIETLAETVRWNWTPKYGSEVVKTIQTLLVRHPDLELEAREAEKRERAFAALQSLAQADLRKKLDPLFDACHERILSLTRPGGRADQTERICQIFMALPRKTVWPSYYLIIKHPISIALIKKYSHTKHVQSTTEYAALWHILFENAREFNQENSRPYEDAVFLQEGSR</sequence>
<keyword evidence="5" id="KW-0238">DNA-binding</keyword>